<dbReference type="Gene3D" id="3.40.225.10">
    <property type="entry name" value="Class II aldolase/adducin N-terminal domain"/>
    <property type="match status" value="1"/>
</dbReference>
<dbReference type="EMBL" id="LIAE01006538">
    <property type="protein sequence ID" value="PAV87951.1"/>
    <property type="molecule type" value="Genomic_DNA"/>
</dbReference>
<evidence type="ECO:0000259" key="3">
    <source>
        <dbReference type="SMART" id="SM01007"/>
    </source>
</evidence>
<dbReference type="PANTHER" id="PTHR10672:SF3">
    <property type="entry name" value="PROTEIN HU-LI TAI SHAO"/>
    <property type="match status" value="1"/>
</dbReference>
<dbReference type="SMART" id="SM01007">
    <property type="entry name" value="Aldolase_II"/>
    <property type="match status" value="1"/>
</dbReference>
<dbReference type="Proteomes" id="UP000218231">
    <property type="component" value="Unassembled WGS sequence"/>
</dbReference>
<feature type="region of interest" description="Disordered" evidence="2">
    <location>
        <begin position="646"/>
        <end position="697"/>
    </location>
</feature>
<organism evidence="4 5">
    <name type="scientific">Diploscapter pachys</name>
    <dbReference type="NCBI Taxonomy" id="2018661"/>
    <lineage>
        <taxon>Eukaryota</taxon>
        <taxon>Metazoa</taxon>
        <taxon>Ecdysozoa</taxon>
        <taxon>Nematoda</taxon>
        <taxon>Chromadorea</taxon>
        <taxon>Rhabditida</taxon>
        <taxon>Rhabditina</taxon>
        <taxon>Rhabditomorpha</taxon>
        <taxon>Rhabditoidea</taxon>
        <taxon>Rhabditidae</taxon>
        <taxon>Diploscapter</taxon>
    </lineage>
</organism>
<dbReference type="GO" id="GO:0005856">
    <property type="term" value="C:cytoskeleton"/>
    <property type="evidence" value="ECO:0007669"/>
    <property type="project" value="TreeGrafter"/>
</dbReference>
<dbReference type="AlphaFoldDB" id="A0A2A2LNZ4"/>
<dbReference type="EMBL" id="LIAE01006538">
    <property type="protein sequence ID" value="PAV87952.1"/>
    <property type="molecule type" value="Genomic_DNA"/>
</dbReference>
<comment type="similarity">
    <text evidence="1">Belongs to the aldolase class II family. Adducin subfamily.</text>
</comment>
<dbReference type="OrthoDB" id="3238794at2759"/>
<protein>
    <recommendedName>
        <fullName evidence="3">Class II aldolase/adducin N-terminal domain-containing protein</fullName>
    </recommendedName>
</protein>
<evidence type="ECO:0000313" key="5">
    <source>
        <dbReference type="Proteomes" id="UP000218231"/>
    </source>
</evidence>
<dbReference type="STRING" id="2018661.A0A2A2LNZ4"/>
<reference evidence="4 5" key="1">
    <citation type="journal article" date="2017" name="Curr. Biol.">
        <title>Genome architecture and evolution of a unichromosomal asexual nematode.</title>
        <authorList>
            <person name="Fradin H."/>
            <person name="Zegar C."/>
            <person name="Gutwein M."/>
            <person name="Lucas J."/>
            <person name="Kovtun M."/>
            <person name="Corcoran D."/>
            <person name="Baugh L.R."/>
            <person name="Kiontke K."/>
            <person name="Gunsalus K."/>
            <person name="Fitch D.H."/>
            <person name="Piano F."/>
        </authorList>
    </citation>
    <scope>NUCLEOTIDE SEQUENCE [LARGE SCALE GENOMIC DNA]</scope>
    <source>
        <strain evidence="4">PF1309</strain>
    </source>
</reference>
<dbReference type="InterPro" id="IPR001303">
    <property type="entry name" value="Aldolase_II/adducin_N"/>
</dbReference>
<evidence type="ECO:0000256" key="1">
    <source>
        <dbReference type="ARBA" id="ARBA00006274"/>
    </source>
</evidence>
<dbReference type="Pfam" id="PF00596">
    <property type="entry name" value="Aldolase_II"/>
    <property type="match status" value="1"/>
</dbReference>
<feature type="domain" description="Class II aldolase/adducin N-terminal" evidence="3">
    <location>
        <begin position="128"/>
        <end position="311"/>
    </location>
</feature>
<dbReference type="InterPro" id="IPR051017">
    <property type="entry name" value="Aldolase-II_Adducin_sf"/>
</dbReference>
<evidence type="ECO:0000256" key="2">
    <source>
        <dbReference type="SAM" id="MobiDB-lite"/>
    </source>
</evidence>
<accession>A0A2A2LNZ4</accession>
<name>A0A2A2LNZ4_9BILA</name>
<proteinExistence type="inferred from homology"/>
<dbReference type="GO" id="GO:0005886">
    <property type="term" value="C:plasma membrane"/>
    <property type="evidence" value="ECO:0007669"/>
    <property type="project" value="UniProtKB-SubCell"/>
</dbReference>
<dbReference type="SUPFAM" id="SSF53639">
    <property type="entry name" value="AraD/HMP-PK domain-like"/>
    <property type="match status" value="1"/>
</dbReference>
<dbReference type="PANTHER" id="PTHR10672">
    <property type="entry name" value="ADDUCIN"/>
    <property type="match status" value="1"/>
</dbReference>
<keyword evidence="5" id="KW-1185">Reference proteome</keyword>
<dbReference type="GO" id="GO:0051015">
    <property type="term" value="F:actin filament binding"/>
    <property type="evidence" value="ECO:0007669"/>
    <property type="project" value="TreeGrafter"/>
</dbReference>
<sequence>MAVNAKEQRDASRTRMTFDPDDPFYIKDLQRPAVIKEDLFEMERRKRVQQLLESKSFCRELEDIVRQESDSTRDEALRMKTLQKLSELTMSQCSPSLSSLLTSTGHTILIADWKSNDAQSKHERAARNKLASLCRLVDLFQWSLAINNHVSVRLPHESNHFLINPFGLLFHEITASSLVKKDLEGRTIDSGSTKFQANSECASLHAEIYASRPDVSCILHLHTAVVSAVASMKCGLLPLCQQAMLLGPISYHDSQDGMSEVEERRRIIEDLGDRHIVVLRSALAGYLIAASTVESALHSAQNIVCACETQVRAARAGIENLVIPDKKIIERAQRRQRNDRDSNGLLAAAKSHSMYDCSSSNDWSLGELEWEAWMRMLDHAGYRTGHVYRQPLVRPKSSMSQSTVINSEDIATPPAATAVGLVNENELDSAAAYRLSLLRKEQERIRWLNSPNAYQKVEFLETGTDKPKKITKWVQDITQQAACSTPIKIASPHHFNPASVDPKEFKNKQQAIKENRQHGALSAGPQSVLLEGITYQDIAAGRPDSDGIVGPSDRGILIGTASKGIIDRQFQHNAQVYGQLYAPNPFSTETDESIRIYMQEVEQKSPSTKKSADSKSTRQIIIYDENPEADTVSLMQGVREHRLSMSRRSASNECLDGFEDPCLSPQSARNESPPRLPSTDLSPVEEFAGIALIERKP</sequence>
<dbReference type="InterPro" id="IPR036409">
    <property type="entry name" value="Aldolase_II/adducin_N_sf"/>
</dbReference>
<gene>
    <name evidence="4" type="ORF">WR25_03726</name>
</gene>
<comment type="caution">
    <text evidence="4">The sequence shown here is derived from an EMBL/GenBank/DDBJ whole genome shotgun (WGS) entry which is preliminary data.</text>
</comment>
<dbReference type="GO" id="GO:0014069">
    <property type="term" value="C:postsynaptic density"/>
    <property type="evidence" value="ECO:0007669"/>
    <property type="project" value="TreeGrafter"/>
</dbReference>
<evidence type="ECO:0000313" key="4">
    <source>
        <dbReference type="EMBL" id="PAV87951.1"/>
    </source>
</evidence>